<dbReference type="Proteomes" id="UP001321486">
    <property type="component" value="Chromosome"/>
</dbReference>
<keyword evidence="4" id="KW-1185">Reference proteome</keyword>
<keyword evidence="1" id="KW-0521">NADP</keyword>
<dbReference type="CDD" id="cd05289">
    <property type="entry name" value="MDR_like_2"/>
    <property type="match status" value="1"/>
</dbReference>
<gene>
    <name evidence="3" type="ORF">GCM10025867_00820</name>
</gene>
<dbReference type="SMART" id="SM00829">
    <property type="entry name" value="PKS_ER"/>
    <property type="match status" value="1"/>
</dbReference>
<evidence type="ECO:0000256" key="1">
    <source>
        <dbReference type="ARBA" id="ARBA00022857"/>
    </source>
</evidence>
<dbReference type="Pfam" id="PF08240">
    <property type="entry name" value="ADH_N"/>
    <property type="match status" value="1"/>
</dbReference>
<dbReference type="InterPro" id="IPR013154">
    <property type="entry name" value="ADH-like_N"/>
</dbReference>
<dbReference type="Gene3D" id="3.90.180.10">
    <property type="entry name" value="Medium-chain alcohol dehydrogenases, catalytic domain"/>
    <property type="match status" value="1"/>
</dbReference>
<evidence type="ECO:0000313" key="4">
    <source>
        <dbReference type="Proteomes" id="UP001321486"/>
    </source>
</evidence>
<evidence type="ECO:0000259" key="2">
    <source>
        <dbReference type="SMART" id="SM00829"/>
    </source>
</evidence>
<dbReference type="Gene3D" id="3.40.50.720">
    <property type="entry name" value="NAD(P)-binding Rossmann-like Domain"/>
    <property type="match status" value="1"/>
</dbReference>
<reference evidence="4" key="1">
    <citation type="journal article" date="2019" name="Int. J. Syst. Evol. Microbiol.">
        <title>The Global Catalogue of Microorganisms (GCM) 10K type strain sequencing project: providing services to taxonomists for standard genome sequencing and annotation.</title>
        <authorList>
            <consortium name="The Broad Institute Genomics Platform"/>
            <consortium name="The Broad Institute Genome Sequencing Center for Infectious Disease"/>
            <person name="Wu L."/>
            <person name="Ma J."/>
        </authorList>
    </citation>
    <scope>NUCLEOTIDE SEQUENCE [LARGE SCALE GENOMIC DNA]</scope>
    <source>
        <strain evidence="4">NBRC 108728</strain>
    </source>
</reference>
<evidence type="ECO:0000313" key="3">
    <source>
        <dbReference type="EMBL" id="BDZ47841.1"/>
    </source>
</evidence>
<protein>
    <submittedName>
        <fullName evidence="3">Oxidoreductase</fullName>
    </submittedName>
</protein>
<dbReference type="Pfam" id="PF13602">
    <property type="entry name" value="ADH_zinc_N_2"/>
    <property type="match status" value="1"/>
</dbReference>
<name>A0ABM8GHJ3_9MICO</name>
<dbReference type="EMBL" id="AP027732">
    <property type="protein sequence ID" value="BDZ47841.1"/>
    <property type="molecule type" value="Genomic_DNA"/>
</dbReference>
<organism evidence="3 4">
    <name type="scientific">Frondihabitans sucicola</name>
    <dbReference type="NCBI Taxonomy" id="1268041"/>
    <lineage>
        <taxon>Bacteria</taxon>
        <taxon>Bacillati</taxon>
        <taxon>Actinomycetota</taxon>
        <taxon>Actinomycetes</taxon>
        <taxon>Micrococcales</taxon>
        <taxon>Microbacteriaceae</taxon>
        <taxon>Frondihabitans</taxon>
    </lineage>
</organism>
<feature type="domain" description="Enoyl reductase (ER)" evidence="2">
    <location>
        <begin position="16"/>
        <end position="316"/>
    </location>
</feature>
<dbReference type="InterPro" id="IPR011032">
    <property type="entry name" value="GroES-like_sf"/>
</dbReference>
<proteinExistence type="predicted"/>
<dbReference type="PANTHER" id="PTHR44154:SF1">
    <property type="entry name" value="QUINONE OXIDOREDUCTASE"/>
    <property type="match status" value="1"/>
</dbReference>
<dbReference type="PANTHER" id="PTHR44154">
    <property type="entry name" value="QUINONE OXIDOREDUCTASE"/>
    <property type="match status" value="1"/>
</dbReference>
<dbReference type="RefSeq" id="WP_286344921.1">
    <property type="nucleotide sequence ID" value="NZ_AP027732.1"/>
</dbReference>
<dbReference type="InterPro" id="IPR036291">
    <property type="entry name" value="NAD(P)-bd_dom_sf"/>
</dbReference>
<accession>A0ABM8GHJ3</accession>
<dbReference type="SUPFAM" id="SSF50129">
    <property type="entry name" value="GroES-like"/>
    <property type="match status" value="1"/>
</dbReference>
<dbReference type="InterPro" id="IPR051603">
    <property type="entry name" value="Zinc-ADH_QOR/CCCR"/>
</dbReference>
<dbReference type="SUPFAM" id="SSF51735">
    <property type="entry name" value="NAD(P)-binding Rossmann-fold domains"/>
    <property type="match status" value="1"/>
</dbReference>
<dbReference type="InterPro" id="IPR020843">
    <property type="entry name" value="ER"/>
</dbReference>
<sequence>MSAVESRTIRFHEVGEPLDVLREERTSIPDPGPGPGRIRVHVAAVGLNPADWELCRGFMPGALPRGIGFDVAGTVDAIGEGVDDVAVGELVFGSSDFAAEPSAGAADFAILDLWFAVPVGLDAVHAAVLPMVLQTAAWTLHLVSVKPGETVLIHGAGGMVGYAAVQIALRAGARVIATAGTTFAADLEAFGAMVTPYGDGMVERVRALSDGPIDHVLDVSRPNAGAIAALVEIADDPKRVVTISNHDEARSRGARVNIDELMAVGGFPTSDFLADYAALSAVGEFTIPVAKTFPLAEWRTAAELSLSGAPHGKVVLIP</sequence>